<evidence type="ECO:0000313" key="7">
    <source>
        <dbReference type="Proteomes" id="UP000663870"/>
    </source>
</evidence>
<dbReference type="AlphaFoldDB" id="A0A815C6J7"/>
<name>A0A815C6J7_9BILA</name>
<dbReference type="EMBL" id="CAJNOL010012202">
    <property type="protein sequence ID" value="CAF1658931.1"/>
    <property type="molecule type" value="Genomic_DNA"/>
</dbReference>
<evidence type="ECO:0000256" key="1">
    <source>
        <dbReference type="SAM" id="MobiDB-lite"/>
    </source>
</evidence>
<proteinExistence type="predicted"/>
<keyword evidence="7" id="KW-1185">Reference proteome</keyword>
<evidence type="ECO:0000313" key="3">
    <source>
        <dbReference type="EMBL" id="CAF1512331.1"/>
    </source>
</evidence>
<evidence type="ECO:0000313" key="5">
    <source>
        <dbReference type="EMBL" id="CAF1658931.1"/>
    </source>
</evidence>
<feature type="compositionally biased region" description="Acidic residues" evidence="1">
    <location>
        <begin position="75"/>
        <end position="89"/>
    </location>
</feature>
<organism evidence="2 6">
    <name type="scientific">Rotaria sordida</name>
    <dbReference type="NCBI Taxonomy" id="392033"/>
    <lineage>
        <taxon>Eukaryota</taxon>
        <taxon>Metazoa</taxon>
        <taxon>Spiralia</taxon>
        <taxon>Gnathifera</taxon>
        <taxon>Rotifera</taxon>
        <taxon>Eurotatoria</taxon>
        <taxon>Bdelloidea</taxon>
        <taxon>Philodinida</taxon>
        <taxon>Philodinidae</taxon>
        <taxon>Rotaria</taxon>
    </lineage>
</organism>
<dbReference type="Proteomes" id="UP000663870">
    <property type="component" value="Unassembled WGS sequence"/>
</dbReference>
<accession>A0A815C6J7</accession>
<reference evidence="2" key="1">
    <citation type="submission" date="2021-02" db="EMBL/GenBank/DDBJ databases">
        <authorList>
            <person name="Nowell W R."/>
        </authorList>
    </citation>
    <scope>NUCLEOTIDE SEQUENCE</scope>
</reference>
<sequence length="111" mass="13215">MTKFLHQHHHHSYHQFYLHYQHLHRLNLLHFFHYNILEGIVYLLAYINDILIGLKHLSTINDSTSLKSPLKLDESGDDEDDDSQDDEDINIDKKKQTLLSSTIQSKYDRNK</sequence>
<dbReference type="EMBL" id="CAJNOL010003337">
    <property type="protein sequence ID" value="CAF1558618.1"/>
    <property type="molecule type" value="Genomic_DNA"/>
</dbReference>
<dbReference type="Proteomes" id="UP000663854">
    <property type="component" value="Unassembled WGS sequence"/>
</dbReference>
<evidence type="ECO:0000313" key="6">
    <source>
        <dbReference type="Proteomes" id="UP000663854"/>
    </source>
</evidence>
<gene>
    <name evidence="4" type="ORF">JXQ802_LOCUS44179</name>
    <name evidence="5" type="ORF">JXQ802_LOCUS55743</name>
    <name evidence="2" type="ORF">PYM288_LOCUS28806</name>
    <name evidence="3" type="ORF">PYM288_LOCUS39208</name>
</gene>
<evidence type="ECO:0000313" key="2">
    <source>
        <dbReference type="EMBL" id="CAF1279519.1"/>
    </source>
</evidence>
<evidence type="ECO:0000313" key="4">
    <source>
        <dbReference type="EMBL" id="CAF1558618.1"/>
    </source>
</evidence>
<feature type="region of interest" description="Disordered" evidence="1">
    <location>
        <begin position="65"/>
        <end position="91"/>
    </location>
</feature>
<protein>
    <submittedName>
        <fullName evidence="2">Uncharacterized protein</fullName>
    </submittedName>
</protein>
<dbReference type="EMBL" id="CAJNOH010002199">
    <property type="protein sequence ID" value="CAF1279519.1"/>
    <property type="molecule type" value="Genomic_DNA"/>
</dbReference>
<comment type="caution">
    <text evidence="2">The sequence shown here is derived from an EMBL/GenBank/DDBJ whole genome shotgun (WGS) entry which is preliminary data.</text>
</comment>
<dbReference type="EMBL" id="CAJNOH010010388">
    <property type="protein sequence ID" value="CAF1512331.1"/>
    <property type="molecule type" value="Genomic_DNA"/>
</dbReference>